<dbReference type="KEGG" id="aful:116499298"/>
<keyword evidence="7" id="KW-1185">Reference proteome</keyword>
<dbReference type="PROSITE" id="PS00674">
    <property type="entry name" value="AAA"/>
    <property type="match status" value="1"/>
</dbReference>
<dbReference type="InterPro" id="IPR041569">
    <property type="entry name" value="AAA_lid_3"/>
</dbReference>
<dbReference type="SUPFAM" id="SSF52540">
    <property type="entry name" value="P-loop containing nucleoside triphosphate hydrolases"/>
    <property type="match status" value="2"/>
</dbReference>
<feature type="compositionally biased region" description="Low complexity" evidence="4">
    <location>
        <begin position="866"/>
        <end position="882"/>
    </location>
</feature>
<name>A0A6J3EEY4_AYTFU</name>
<evidence type="ECO:0000256" key="1">
    <source>
        <dbReference type="ARBA" id="ARBA00006914"/>
    </source>
</evidence>
<dbReference type="Pfam" id="PF00004">
    <property type="entry name" value="AAA"/>
    <property type="match status" value="1"/>
</dbReference>
<comment type="similarity">
    <text evidence="1">Belongs to the AAA ATPase family.</text>
</comment>
<keyword evidence="3" id="KW-0067">ATP-binding</keyword>
<dbReference type="GO" id="GO:0042393">
    <property type="term" value="F:histone binding"/>
    <property type="evidence" value="ECO:0007669"/>
    <property type="project" value="TreeGrafter"/>
</dbReference>
<evidence type="ECO:0000256" key="2">
    <source>
        <dbReference type="ARBA" id="ARBA00022741"/>
    </source>
</evidence>
<dbReference type="GO" id="GO:0006337">
    <property type="term" value="P:nucleosome disassembly"/>
    <property type="evidence" value="ECO:0007669"/>
    <property type="project" value="TreeGrafter"/>
</dbReference>
<dbReference type="GO" id="GO:0016887">
    <property type="term" value="F:ATP hydrolysis activity"/>
    <property type="evidence" value="ECO:0007669"/>
    <property type="project" value="InterPro"/>
</dbReference>
<dbReference type="PANTHER" id="PTHR23069:SF4">
    <property type="entry name" value="ATPASE FAMILY AAA DOMAIN-CONTAINING PROTEIN 2"/>
    <property type="match status" value="1"/>
</dbReference>
<feature type="compositionally biased region" description="Low complexity" evidence="4">
    <location>
        <begin position="889"/>
        <end position="903"/>
    </location>
</feature>
<reference evidence="8" key="1">
    <citation type="submission" date="2025-08" db="UniProtKB">
        <authorList>
            <consortium name="RefSeq"/>
        </authorList>
    </citation>
    <scope>IDENTIFICATION</scope>
    <source>
        <tissue evidence="8">Lung</tissue>
    </source>
</reference>
<dbReference type="InterPro" id="IPR003959">
    <property type="entry name" value="ATPase_AAA_core"/>
</dbReference>
<dbReference type="FunFam" id="3.40.50.300:FF:000734">
    <property type="entry name" value="ATPase family, AAA domain containing 2"/>
    <property type="match status" value="1"/>
</dbReference>
<evidence type="ECO:0000313" key="8">
    <source>
        <dbReference type="RefSeq" id="XP_032059868.1"/>
    </source>
</evidence>
<evidence type="ECO:0000313" key="7">
    <source>
        <dbReference type="Proteomes" id="UP000504639"/>
    </source>
</evidence>
<dbReference type="GO" id="GO:0045815">
    <property type="term" value="P:transcription initiation-coupled chromatin remodeling"/>
    <property type="evidence" value="ECO:0007669"/>
    <property type="project" value="TreeGrafter"/>
</dbReference>
<dbReference type="PANTHER" id="PTHR23069">
    <property type="entry name" value="AAA DOMAIN-CONTAINING"/>
    <property type="match status" value="1"/>
</dbReference>
<feature type="compositionally biased region" description="Pro residues" evidence="4">
    <location>
        <begin position="680"/>
        <end position="691"/>
    </location>
</feature>
<dbReference type="Gene3D" id="1.10.8.60">
    <property type="match status" value="1"/>
</dbReference>
<dbReference type="GO" id="GO:0003682">
    <property type="term" value="F:chromatin binding"/>
    <property type="evidence" value="ECO:0007669"/>
    <property type="project" value="TreeGrafter"/>
</dbReference>
<dbReference type="Proteomes" id="UP000504639">
    <property type="component" value="Chromosome 27"/>
</dbReference>
<evidence type="ECO:0000259" key="5">
    <source>
        <dbReference type="Pfam" id="PF00004"/>
    </source>
</evidence>
<feature type="compositionally biased region" description="Basic and acidic residues" evidence="4">
    <location>
        <begin position="33"/>
        <end position="44"/>
    </location>
</feature>
<dbReference type="GO" id="GO:0005634">
    <property type="term" value="C:nucleus"/>
    <property type="evidence" value="ECO:0007669"/>
    <property type="project" value="TreeGrafter"/>
</dbReference>
<dbReference type="Pfam" id="PF17862">
    <property type="entry name" value="AAA_lid_3"/>
    <property type="match status" value="1"/>
</dbReference>
<dbReference type="GO" id="GO:0006334">
    <property type="term" value="P:nucleosome assembly"/>
    <property type="evidence" value="ECO:0007669"/>
    <property type="project" value="TreeGrafter"/>
</dbReference>
<feature type="region of interest" description="Disordered" evidence="4">
    <location>
        <begin position="1"/>
        <end position="44"/>
    </location>
</feature>
<feature type="region of interest" description="Disordered" evidence="4">
    <location>
        <begin position="830"/>
        <end position="917"/>
    </location>
</feature>
<dbReference type="InterPro" id="IPR045199">
    <property type="entry name" value="ATAD2-like"/>
</dbReference>
<feature type="compositionally biased region" description="Pro residues" evidence="4">
    <location>
        <begin position="634"/>
        <end position="645"/>
    </location>
</feature>
<feature type="region of interest" description="Disordered" evidence="4">
    <location>
        <begin position="628"/>
        <end position="705"/>
    </location>
</feature>
<evidence type="ECO:0000256" key="4">
    <source>
        <dbReference type="SAM" id="MobiDB-lite"/>
    </source>
</evidence>
<protein>
    <submittedName>
        <fullName evidence="8">ATPase family AAA domain-containing protein 2-like</fullName>
    </submittedName>
</protein>
<dbReference type="GO" id="GO:0005524">
    <property type="term" value="F:ATP binding"/>
    <property type="evidence" value="ECO:0007669"/>
    <property type="project" value="UniProtKB-KW"/>
</dbReference>
<organism evidence="7 8">
    <name type="scientific">Aythya fuligula</name>
    <name type="common">Tufted duck</name>
    <name type="synonym">Anas fuligula</name>
    <dbReference type="NCBI Taxonomy" id="219594"/>
    <lineage>
        <taxon>Eukaryota</taxon>
        <taxon>Metazoa</taxon>
        <taxon>Chordata</taxon>
        <taxon>Craniata</taxon>
        <taxon>Vertebrata</taxon>
        <taxon>Euteleostomi</taxon>
        <taxon>Archelosauria</taxon>
        <taxon>Archosauria</taxon>
        <taxon>Dinosauria</taxon>
        <taxon>Saurischia</taxon>
        <taxon>Theropoda</taxon>
        <taxon>Coelurosauria</taxon>
        <taxon>Aves</taxon>
        <taxon>Neognathae</taxon>
        <taxon>Galloanserae</taxon>
        <taxon>Anseriformes</taxon>
        <taxon>Anatidae</taxon>
        <taxon>Aythyinae</taxon>
        <taxon>Aythya</taxon>
    </lineage>
</organism>
<feature type="domain" description="ATPase AAA-type core" evidence="5">
    <location>
        <begin position="54"/>
        <end position="102"/>
    </location>
</feature>
<feature type="region of interest" description="Disordered" evidence="4">
    <location>
        <begin position="456"/>
        <end position="480"/>
    </location>
</feature>
<feature type="domain" description="AAA ATPase AAA+ lid" evidence="6">
    <location>
        <begin position="128"/>
        <end position="164"/>
    </location>
</feature>
<dbReference type="InterPro" id="IPR003960">
    <property type="entry name" value="ATPase_AAA_CS"/>
</dbReference>
<dbReference type="Gene3D" id="3.40.50.300">
    <property type="entry name" value="P-loop containing nucleotide triphosphate hydrolases"/>
    <property type="match status" value="1"/>
</dbReference>
<dbReference type="GeneID" id="116499298"/>
<proteinExistence type="inferred from homology"/>
<accession>A0A6J3EEY4</accession>
<evidence type="ECO:0000256" key="3">
    <source>
        <dbReference type="ARBA" id="ARBA00022840"/>
    </source>
</evidence>
<dbReference type="AlphaFoldDB" id="A0A6J3EEY4"/>
<evidence type="ECO:0000259" key="6">
    <source>
        <dbReference type="Pfam" id="PF17862"/>
    </source>
</evidence>
<gene>
    <name evidence="8" type="primary">LOC116499298</name>
</gene>
<keyword evidence="2" id="KW-0547">Nucleotide-binding</keyword>
<dbReference type="FunFam" id="1.10.8.60:FF:000016">
    <property type="entry name" value="ATPase family AAA domain-containing protein 2B"/>
    <property type="match status" value="1"/>
</dbReference>
<dbReference type="InParanoid" id="A0A6J3EEY4"/>
<sequence>MEGDAMRLTGYVADPPKSPGNDEYLAQYQCDDGGDKEKPRRSKERDLISEENVFSIFSTLQTLMDGIDNRGEIVVIGATNRLDSVDPALQRPGRFGREFLFNLPNKEARKEMFKIHTRDWTPQPLDMLLDELAEKCTGYCGADIKSLCTEAALCSLRQCYPHIYASREKLLLDVNSIKIKAKDFFMAMKKVVPASNRIEASPVQALSPIFKPLFKRSVENILQVVQKIFPHAQLALKEDRQQDHFNPILQDDMFDSDDDASLVSGDELKDGMPDGPEKKRLCFSRSAFCEPTSCRPCLLIVGKEGYGQVSYVAPAVLHALEKFLVHTLDLSVLLTKVAPPEEICGQLIRNAQKTAPSTIYVPDIHLWWDNAGPALKLTFLTLLRNIPAFSPVLLLAPSDVRHSDLPEEIQKLFNKEFGEVCNIELPGRAERAAFFEDLILNEVAKPPVKKRVDRTLEVPPVAPPAEPQKPQEEEVGMLEEEEEDTLRDLRIFLRDVTRRLATDRRFREFAKPVDPQKKLLRCVTEITKGFDIYHLQKVYGIINQCIYNHREDYDKTDLVELKHPQILRGKGIEGTCGVSRTLRNLLGMMNTSHSTNVMTVETRRNQEDQKNVTSFQKKTFCTAKSLVSLAPAQRNPPPPLVPGPPLRGQALPTPRTLSSSRGQLPEPCLHAVGLSEDQGPPLPGHTPPEPAQAPRTASTQTATPDAATLAEVPEEPLELLELGPDAFAEAFPELAGDSQQLQHVQDQLPADLDSSGLEELLSCLDAVEPQDAFPDLPSSPALSRFLSQLPDLCEDIEEPSTQGLEATGALGEVPSSPGLHPDKDRLRAQASGAKTLQRQHARTKTPSETLQPLGARAKVLGPVHQPSCVQPQPTSSSPSSMPSAPPTVPGSSAVPAAPQSPAGGKEKEVPAPPGSTA</sequence>
<dbReference type="InterPro" id="IPR027417">
    <property type="entry name" value="P-loop_NTPase"/>
</dbReference>
<dbReference type="RefSeq" id="XP_032059868.1">
    <property type="nucleotide sequence ID" value="XM_032203977.1"/>
</dbReference>